<evidence type="ECO:0000256" key="4">
    <source>
        <dbReference type="ARBA" id="ARBA00022692"/>
    </source>
</evidence>
<dbReference type="EMBL" id="CP016808">
    <property type="protein sequence ID" value="ANY65743.1"/>
    <property type="molecule type" value="Genomic_DNA"/>
</dbReference>
<feature type="transmembrane region" description="Helical" evidence="7">
    <location>
        <begin position="234"/>
        <end position="257"/>
    </location>
</feature>
<dbReference type="CDD" id="cd06261">
    <property type="entry name" value="TM_PBP2"/>
    <property type="match status" value="1"/>
</dbReference>
<feature type="transmembrane region" description="Helical" evidence="7">
    <location>
        <begin position="185"/>
        <end position="213"/>
    </location>
</feature>
<evidence type="ECO:0000256" key="1">
    <source>
        <dbReference type="ARBA" id="ARBA00004651"/>
    </source>
</evidence>
<evidence type="ECO:0000256" key="2">
    <source>
        <dbReference type="ARBA" id="ARBA00022448"/>
    </source>
</evidence>
<dbReference type="SUPFAM" id="SSF161098">
    <property type="entry name" value="MetI-like"/>
    <property type="match status" value="1"/>
</dbReference>
<keyword evidence="2 7" id="KW-0813">Transport</keyword>
<proteinExistence type="inferred from homology"/>
<dbReference type="GO" id="GO:0005886">
    <property type="term" value="C:plasma membrane"/>
    <property type="evidence" value="ECO:0007669"/>
    <property type="project" value="UniProtKB-SubCell"/>
</dbReference>
<dbReference type="InterPro" id="IPR000515">
    <property type="entry name" value="MetI-like"/>
</dbReference>
<dbReference type="PANTHER" id="PTHR30193">
    <property type="entry name" value="ABC TRANSPORTER PERMEASE PROTEIN"/>
    <property type="match status" value="1"/>
</dbReference>
<gene>
    <name evidence="9" type="ORF">BBD42_04135</name>
</gene>
<dbReference type="InterPro" id="IPR035906">
    <property type="entry name" value="MetI-like_sf"/>
</dbReference>
<dbReference type="Pfam" id="PF00528">
    <property type="entry name" value="BPD_transp_1"/>
    <property type="match status" value="1"/>
</dbReference>
<dbReference type="PROSITE" id="PS50928">
    <property type="entry name" value="ABC_TM1"/>
    <property type="match status" value="1"/>
</dbReference>
<comment type="subcellular location">
    <subcellularLocation>
        <location evidence="1 7">Cell membrane</location>
        <topology evidence="1 7">Multi-pass membrane protein</topology>
    </subcellularLocation>
</comment>
<feature type="transmembrane region" description="Helical" evidence="7">
    <location>
        <begin position="301"/>
        <end position="319"/>
    </location>
</feature>
<feature type="transmembrane region" description="Helical" evidence="7">
    <location>
        <begin position="35"/>
        <end position="55"/>
    </location>
</feature>
<evidence type="ECO:0000256" key="7">
    <source>
        <dbReference type="RuleBase" id="RU363032"/>
    </source>
</evidence>
<feature type="domain" description="ABC transmembrane type-1" evidence="8">
    <location>
        <begin position="97"/>
        <end position="315"/>
    </location>
</feature>
<evidence type="ECO:0000256" key="5">
    <source>
        <dbReference type="ARBA" id="ARBA00022989"/>
    </source>
</evidence>
<name>A0A1B2DDG0_9BACL</name>
<keyword evidence="4 7" id="KW-0812">Transmembrane</keyword>
<comment type="similarity">
    <text evidence="7">Belongs to the binding-protein-dependent transport system permease family.</text>
</comment>
<keyword evidence="5 7" id="KW-1133">Transmembrane helix</keyword>
<feature type="transmembrane region" description="Helical" evidence="7">
    <location>
        <begin position="134"/>
        <end position="157"/>
    </location>
</feature>
<organism evidence="9">
    <name type="scientific">Paenibacillus sp. BIHB 4019</name>
    <dbReference type="NCBI Taxonomy" id="1870819"/>
    <lineage>
        <taxon>Bacteria</taxon>
        <taxon>Bacillati</taxon>
        <taxon>Bacillota</taxon>
        <taxon>Bacilli</taxon>
        <taxon>Bacillales</taxon>
        <taxon>Paenibacillaceae</taxon>
        <taxon>Paenibacillus</taxon>
    </lineage>
</organism>
<dbReference type="Gene3D" id="1.10.3720.10">
    <property type="entry name" value="MetI-like"/>
    <property type="match status" value="1"/>
</dbReference>
<dbReference type="InterPro" id="IPR051393">
    <property type="entry name" value="ABC_transporter_permease"/>
</dbReference>
<reference evidence="9" key="1">
    <citation type="submission" date="2016-08" db="EMBL/GenBank/DDBJ databases">
        <title>Complete Genome Seqeunce of Paenibacillus sp. BIHB 4019 from tea rhizoplane.</title>
        <authorList>
            <person name="Thakur R."/>
            <person name="Swarnkar M.K."/>
            <person name="Gulati A."/>
        </authorList>
    </citation>
    <scope>NUCLEOTIDE SEQUENCE [LARGE SCALE GENOMIC DNA]</scope>
    <source>
        <strain evidence="9">BIHB4019</strain>
    </source>
</reference>
<accession>A0A1B2DDG0</accession>
<dbReference type="PANTHER" id="PTHR30193:SF44">
    <property type="entry name" value="LACTOSE TRANSPORT SYSTEM PERMEASE PROTEIN LACF"/>
    <property type="match status" value="1"/>
</dbReference>
<feature type="transmembrane region" description="Helical" evidence="7">
    <location>
        <begin position="101"/>
        <end position="122"/>
    </location>
</feature>
<protein>
    <submittedName>
        <fullName evidence="9">Sugar ABC transporter permease</fullName>
    </submittedName>
</protein>
<dbReference type="AlphaFoldDB" id="A0A1B2DDG0"/>
<keyword evidence="3" id="KW-1003">Cell membrane</keyword>
<dbReference type="GO" id="GO:0055085">
    <property type="term" value="P:transmembrane transport"/>
    <property type="evidence" value="ECO:0007669"/>
    <property type="project" value="InterPro"/>
</dbReference>
<sequence length="329" mass="36877">MEQTTGNKGTVAAAAPQQAKQVAKSNVKKKQFKRYLPLFLMMLPGLAYLIVNNYAPMFGLIIAFKNINFAQGIWGSEWIGLQNFEYLFKTTDAYIITRNTILYNGGFIILNLVIAVGIAILLNEIRSKIMARFYQSVVLLPFLISMVIVSYLVYAVLSIETGFMNKTVLPFLGLDSISWYSEAQYWPYILTIVHVWKSVGFYCVVYLAAIIGIDQEYYEAATLDGASKWQQIKSITLPLISPVITMMTLLAIGRIFYSDFGLFYQVPMDAGALSDTTNVIDTYVYRGLMQLGDIGMSSAAGLYQSLVGFILVLLANYIVRKINKDNALF</sequence>
<keyword evidence="6 7" id="KW-0472">Membrane</keyword>
<evidence type="ECO:0000313" key="9">
    <source>
        <dbReference type="EMBL" id="ANY65743.1"/>
    </source>
</evidence>
<evidence type="ECO:0000259" key="8">
    <source>
        <dbReference type="PROSITE" id="PS50928"/>
    </source>
</evidence>
<evidence type="ECO:0000256" key="3">
    <source>
        <dbReference type="ARBA" id="ARBA00022475"/>
    </source>
</evidence>
<evidence type="ECO:0000256" key="6">
    <source>
        <dbReference type="ARBA" id="ARBA00023136"/>
    </source>
</evidence>